<dbReference type="RefSeq" id="WP_012697120.1">
    <property type="nucleotide sequence ID" value="NC_012559.1"/>
</dbReference>
<proteinExistence type="predicted"/>
<sequence>MLHQTEAGLIRQLQDSLPASVEVCGCPENREELRRPFDDGRVLVVYGGGKSAAPRDASGAGQYRSEEWMLVIQHAKRSRLIGLVDAVTLILTGFRPPGAAGRMRHVADSSPEVLDATWSLFQTWHIDAALVPLADPQDLHRFVPIFTKEP</sequence>
<accession>C1D844</accession>
<evidence type="ECO:0000313" key="1">
    <source>
        <dbReference type="EMBL" id="ACO74634.1"/>
    </source>
</evidence>
<dbReference type="InterPro" id="IPR018602">
    <property type="entry name" value="Gp37/STM4215"/>
</dbReference>
<dbReference type="InterPro" id="IPR035934">
    <property type="entry name" value="Phage_tail_protein-like_sf"/>
</dbReference>
<dbReference type="STRING" id="557598.LHK_01648"/>
<dbReference type="InterPro" id="IPR038042">
    <property type="entry name" value="Gp37-like"/>
</dbReference>
<dbReference type="HOGENOM" id="CLU_1738242_0_0_4"/>
<dbReference type="KEGG" id="lhk:LHK_01648"/>
<organism evidence="1 2">
    <name type="scientific">Laribacter hongkongensis (strain HLHK9)</name>
    <dbReference type="NCBI Taxonomy" id="557598"/>
    <lineage>
        <taxon>Bacteria</taxon>
        <taxon>Pseudomonadati</taxon>
        <taxon>Pseudomonadota</taxon>
        <taxon>Betaproteobacteria</taxon>
        <taxon>Neisseriales</taxon>
        <taxon>Aquaspirillaceae</taxon>
        <taxon>Laribacter</taxon>
    </lineage>
</organism>
<dbReference type="Pfam" id="PF09646">
    <property type="entry name" value="Gp37"/>
    <property type="match status" value="1"/>
</dbReference>
<dbReference type="SUPFAM" id="SSF143749">
    <property type="entry name" value="Phage tail protein-like"/>
    <property type="match status" value="1"/>
</dbReference>
<gene>
    <name evidence="1" type="ordered locus">LHK_01648</name>
</gene>
<name>C1D844_LARHH</name>
<dbReference type="Gene3D" id="3.30.2000.10">
    <property type="entry name" value="Phage tail protein-like"/>
    <property type="match status" value="1"/>
</dbReference>
<reference evidence="1 2" key="1">
    <citation type="journal article" date="2009" name="PLoS Genet.">
        <title>The complete genome and proteome of Laribacter hongkongensis reveal potential mechanisms for adaptations to different temperatures and habitats.</title>
        <authorList>
            <person name="Woo P.C."/>
            <person name="Lau S.K."/>
            <person name="Tse H."/>
            <person name="Teng J.L."/>
            <person name="Curreem S.O."/>
            <person name="Tsang A.K."/>
            <person name="Fan R.Y."/>
            <person name="Wong G.K."/>
            <person name="Huang Y."/>
            <person name="Loman N.J."/>
            <person name="Snyder L.A."/>
            <person name="Cai J.J."/>
            <person name="Huang J.D."/>
            <person name="Mak W."/>
            <person name="Pallen M.J."/>
            <person name="Lok S."/>
            <person name="Yuen K.Y."/>
        </authorList>
    </citation>
    <scope>NUCLEOTIDE SEQUENCE [LARGE SCALE GENOMIC DNA]</scope>
    <source>
        <strain evidence="1 2">HLHK9</strain>
    </source>
</reference>
<dbReference type="EMBL" id="CP001154">
    <property type="protein sequence ID" value="ACO74634.1"/>
    <property type="molecule type" value="Genomic_DNA"/>
</dbReference>
<dbReference type="Proteomes" id="UP000002010">
    <property type="component" value="Chromosome"/>
</dbReference>
<protein>
    <submittedName>
        <fullName evidence="1">Gp37 domain containing protein</fullName>
    </submittedName>
</protein>
<dbReference type="AlphaFoldDB" id="C1D844"/>
<evidence type="ECO:0000313" key="2">
    <source>
        <dbReference type="Proteomes" id="UP000002010"/>
    </source>
</evidence>
<keyword evidence="2" id="KW-1185">Reference proteome</keyword>
<dbReference type="eggNOG" id="ENOG50343T1">
    <property type="taxonomic scope" value="Bacteria"/>
</dbReference>